<keyword evidence="2" id="KW-0560">Oxidoreductase</keyword>
<protein>
    <submittedName>
        <fullName evidence="2">NADP-dependent oxidoreductase</fullName>
        <ecNumber evidence="2">1.-.-.-</ecNumber>
    </submittedName>
</protein>
<dbReference type="InterPro" id="IPR036291">
    <property type="entry name" value="NAD(P)-bd_dom_sf"/>
</dbReference>
<evidence type="ECO:0000259" key="1">
    <source>
        <dbReference type="SMART" id="SM00829"/>
    </source>
</evidence>
<evidence type="ECO:0000313" key="2">
    <source>
        <dbReference type="EMBL" id="MFB9645573.1"/>
    </source>
</evidence>
<accession>A0ABV5SYZ0</accession>
<name>A0ABV5SYZ0_9MICO</name>
<proteinExistence type="predicted"/>
<dbReference type="PANTHER" id="PTHR43482:SF1">
    <property type="entry name" value="PROTEIN AST1-RELATED"/>
    <property type="match status" value="1"/>
</dbReference>
<evidence type="ECO:0000313" key="3">
    <source>
        <dbReference type="Proteomes" id="UP001589611"/>
    </source>
</evidence>
<feature type="domain" description="Enoyl reductase (ER)" evidence="1">
    <location>
        <begin position="11"/>
        <end position="283"/>
    </location>
</feature>
<reference evidence="2 3" key="1">
    <citation type="submission" date="2024-09" db="EMBL/GenBank/DDBJ databases">
        <authorList>
            <person name="Sun Q."/>
            <person name="Mori K."/>
        </authorList>
    </citation>
    <scope>NUCLEOTIDE SEQUENCE [LARGE SCALE GENOMIC DNA]</scope>
    <source>
        <strain evidence="2 3">JCM 1342</strain>
    </source>
</reference>
<comment type="caution">
    <text evidence="2">The sequence shown here is derived from an EMBL/GenBank/DDBJ whole genome shotgun (WGS) entry which is preliminary data.</text>
</comment>
<dbReference type="SUPFAM" id="SSF50129">
    <property type="entry name" value="GroES-like"/>
    <property type="match status" value="1"/>
</dbReference>
<dbReference type="Pfam" id="PF08240">
    <property type="entry name" value="ADH_N"/>
    <property type="match status" value="1"/>
</dbReference>
<dbReference type="Gene3D" id="3.90.180.10">
    <property type="entry name" value="Medium-chain alcohol dehydrogenases, catalytic domain"/>
    <property type="match status" value="2"/>
</dbReference>
<dbReference type="PANTHER" id="PTHR43482">
    <property type="entry name" value="PROTEIN AST1-RELATED"/>
    <property type="match status" value="1"/>
</dbReference>
<dbReference type="GO" id="GO:0016491">
    <property type="term" value="F:oxidoreductase activity"/>
    <property type="evidence" value="ECO:0007669"/>
    <property type="project" value="UniProtKB-KW"/>
</dbReference>
<dbReference type="InterPro" id="IPR011032">
    <property type="entry name" value="GroES-like_sf"/>
</dbReference>
<dbReference type="SMART" id="SM00829">
    <property type="entry name" value="PKS_ER"/>
    <property type="match status" value="1"/>
</dbReference>
<dbReference type="RefSeq" id="WP_344714744.1">
    <property type="nucleotide sequence ID" value="NZ_BAAAWH010000001.1"/>
</dbReference>
<keyword evidence="3" id="KW-1185">Reference proteome</keyword>
<gene>
    <name evidence="2" type="ORF">ACFFPJ_07165</name>
</gene>
<dbReference type="SUPFAM" id="SSF51735">
    <property type="entry name" value="NAD(P)-binding Rossmann-fold domains"/>
    <property type="match status" value="1"/>
</dbReference>
<dbReference type="Gene3D" id="3.40.50.720">
    <property type="entry name" value="NAD(P)-binding Rossmann-like Domain"/>
    <property type="match status" value="2"/>
</dbReference>
<dbReference type="CDD" id="cd05289">
    <property type="entry name" value="MDR_like_2"/>
    <property type="match status" value="1"/>
</dbReference>
<dbReference type="Pfam" id="PF13602">
    <property type="entry name" value="ADH_zinc_N_2"/>
    <property type="match status" value="1"/>
</dbReference>
<sequence length="285" mass="29561">MMAVQIHAPTGIEAIRVVQVPDPVPARDGVLVAVEAATINPVDLLVVSGGAIDRMPAGRPWTPGWDLAGIVTAVGDDVDPALEGQRVLGFSQWFRSGQGTQASRVALPADAIALSSGAHEPAELTTFGLNGLTALQALDAADLPSGSALLVTGATGAVGAFVTQLAEHRGIEVVTVGRATDHAAFRAIRADAVVNCAPVNQTVLDGVRDGGTAISVTRPFTAVRGIRSERIGVRHDPSGLRAVTGLAELGILRSHVRRTFPARQAADAYRDLQQSASRGRVVLTF</sequence>
<dbReference type="EC" id="1.-.-.-" evidence="2"/>
<dbReference type="EMBL" id="JBHMBE010000002">
    <property type="protein sequence ID" value="MFB9645573.1"/>
    <property type="molecule type" value="Genomic_DNA"/>
</dbReference>
<organism evidence="2 3">
    <name type="scientific">Microbacterium terregens</name>
    <dbReference type="NCBI Taxonomy" id="69363"/>
    <lineage>
        <taxon>Bacteria</taxon>
        <taxon>Bacillati</taxon>
        <taxon>Actinomycetota</taxon>
        <taxon>Actinomycetes</taxon>
        <taxon>Micrococcales</taxon>
        <taxon>Microbacteriaceae</taxon>
        <taxon>Microbacterium</taxon>
    </lineage>
</organism>
<dbReference type="InterPro" id="IPR052585">
    <property type="entry name" value="Lipid_raft_assoc_Zn_ADH"/>
</dbReference>
<dbReference type="Proteomes" id="UP001589611">
    <property type="component" value="Unassembled WGS sequence"/>
</dbReference>
<dbReference type="InterPro" id="IPR020843">
    <property type="entry name" value="ER"/>
</dbReference>
<dbReference type="InterPro" id="IPR013154">
    <property type="entry name" value="ADH-like_N"/>
</dbReference>